<dbReference type="InterPro" id="IPR012296">
    <property type="entry name" value="Nuclease_put_TT1808"/>
</dbReference>
<dbReference type="EMBL" id="CP013002">
    <property type="protein sequence ID" value="ALL12852.1"/>
    <property type="molecule type" value="Genomic_DNA"/>
</dbReference>
<evidence type="ECO:0000259" key="1">
    <source>
        <dbReference type="Pfam" id="PF05685"/>
    </source>
</evidence>
<dbReference type="AlphaFoldDB" id="A0A0P0NXP8"/>
<dbReference type="KEGG" id="chq:AQ619_05490"/>
<dbReference type="Proteomes" id="UP000056905">
    <property type="component" value="Chromosome"/>
</dbReference>
<keyword evidence="3" id="KW-1185">Reference proteome</keyword>
<feature type="domain" description="Putative restriction endonuclease" evidence="1">
    <location>
        <begin position="20"/>
        <end position="182"/>
    </location>
</feature>
<accession>A0A0P0NXP8</accession>
<name>A0A0P0NXP8_9CAUL</name>
<reference evidence="2 3" key="1">
    <citation type="submission" date="2015-10" db="EMBL/GenBank/DDBJ databases">
        <title>Conservation of the essential genome among Caulobacter and Brevundimonas species.</title>
        <authorList>
            <person name="Scott D."/>
            <person name="Ely B."/>
        </authorList>
    </citation>
    <scope>NUCLEOTIDE SEQUENCE [LARGE SCALE GENOMIC DNA]</scope>
    <source>
        <strain evidence="2 3">CB4</strain>
    </source>
</reference>
<proteinExistence type="predicted"/>
<sequence>MNALSRALETSQQYRFTLDDVLRMQAAGILAEGARVELVDGALVEMASEGAPHTWAKMQIAKRLMLLAGDAVQVIVDSTLRLSPTNAPDPDLYLYDARLPLTSVGGANVGLVIEVAQSTVKYDLAFKAELYAQHGVRDYWVVDVNAATIIVHRTLDGGLYRDVTQYAAREAVTSLVFPNLTLCLADLPAIR</sequence>
<dbReference type="STRING" id="69395.AQ619_05490"/>
<dbReference type="Pfam" id="PF05685">
    <property type="entry name" value="Uma2"/>
    <property type="match status" value="1"/>
</dbReference>
<dbReference type="InterPro" id="IPR011335">
    <property type="entry name" value="Restrct_endonuc-II-like"/>
</dbReference>
<dbReference type="InterPro" id="IPR008538">
    <property type="entry name" value="Uma2"/>
</dbReference>
<gene>
    <name evidence="2" type="ORF">AQ619_05490</name>
</gene>
<protein>
    <recommendedName>
        <fullName evidence="1">Putative restriction endonuclease domain-containing protein</fullName>
    </recommendedName>
</protein>
<evidence type="ECO:0000313" key="2">
    <source>
        <dbReference type="EMBL" id="ALL12852.1"/>
    </source>
</evidence>
<dbReference type="PANTHER" id="PTHR35400">
    <property type="entry name" value="SLR1083 PROTEIN"/>
    <property type="match status" value="1"/>
</dbReference>
<organism evidence="2 3">
    <name type="scientific">Caulobacter henricii</name>
    <dbReference type="NCBI Taxonomy" id="69395"/>
    <lineage>
        <taxon>Bacteria</taxon>
        <taxon>Pseudomonadati</taxon>
        <taxon>Pseudomonadota</taxon>
        <taxon>Alphaproteobacteria</taxon>
        <taxon>Caulobacterales</taxon>
        <taxon>Caulobacteraceae</taxon>
        <taxon>Caulobacter</taxon>
    </lineage>
</organism>
<dbReference type="RefSeq" id="WP_062145275.1">
    <property type="nucleotide sequence ID" value="NZ_CP013002.1"/>
</dbReference>
<dbReference type="PANTHER" id="PTHR35400:SF3">
    <property type="entry name" value="SLL1072 PROTEIN"/>
    <property type="match status" value="1"/>
</dbReference>
<evidence type="ECO:0000313" key="3">
    <source>
        <dbReference type="Proteomes" id="UP000056905"/>
    </source>
</evidence>
<dbReference type="CDD" id="cd06260">
    <property type="entry name" value="DUF820-like"/>
    <property type="match status" value="1"/>
</dbReference>
<dbReference type="SUPFAM" id="SSF52980">
    <property type="entry name" value="Restriction endonuclease-like"/>
    <property type="match status" value="1"/>
</dbReference>
<dbReference type="Gene3D" id="3.90.1570.10">
    <property type="entry name" value="tt1808, chain A"/>
    <property type="match status" value="1"/>
</dbReference>